<evidence type="ECO:0000313" key="2">
    <source>
        <dbReference type="Proteomes" id="UP001595880"/>
    </source>
</evidence>
<dbReference type="NCBIfam" id="TIGR02530">
    <property type="entry name" value="flg_new"/>
    <property type="match status" value="1"/>
</dbReference>
<dbReference type="InterPro" id="IPR013367">
    <property type="entry name" value="Flagellar_put"/>
</dbReference>
<sequence length="119" mass="13523">MNNQIHAYYHSVIPKLIQKNNQTPTQDFSKVLEQHTLTISKHAKQRMESRNIHISESRWAEMEAKLTEAKQKGLKESLVILDNAAFIVNANNGTIITAMDRAESKTKIFTNLTGTIVMD</sequence>
<keyword evidence="1" id="KW-0969">Cilium</keyword>
<organism evidence="1 2">
    <name type="scientific">Gracilibacillus marinus</name>
    <dbReference type="NCBI Taxonomy" id="630535"/>
    <lineage>
        <taxon>Bacteria</taxon>
        <taxon>Bacillati</taxon>
        <taxon>Bacillota</taxon>
        <taxon>Bacilli</taxon>
        <taxon>Bacillales</taxon>
        <taxon>Bacillaceae</taxon>
        <taxon>Gracilibacillus</taxon>
    </lineage>
</organism>
<reference evidence="2" key="1">
    <citation type="journal article" date="2019" name="Int. J. Syst. Evol. Microbiol.">
        <title>The Global Catalogue of Microorganisms (GCM) 10K type strain sequencing project: providing services to taxonomists for standard genome sequencing and annotation.</title>
        <authorList>
            <consortium name="The Broad Institute Genomics Platform"/>
            <consortium name="The Broad Institute Genome Sequencing Center for Infectious Disease"/>
            <person name="Wu L."/>
            <person name="Ma J."/>
        </authorList>
    </citation>
    <scope>NUCLEOTIDE SEQUENCE [LARGE SCALE GENOMIC DNA]</scope>
    <source>
        <strain evidence="2">KACC 14058</strain>
    </source>
</reference>
<name>A0ABV8VX97_9BACI</name>
<keyword evidence="2" id="KW-1185">Reference proteome</keyword>
<proteinExistence type="predicted"/>
<protein>
    <submittedName>
        <fullName evidence="1">TIGR02530 family flagellar biosynthesis protein</fullName>
    </submittedName>
</protein>
<accession>A0ABV8VX97</accession>
<dbReference type="Pfam" id="PF12611">
    <property type="entry name" value="Flagellar_put"/>
    <property type="match status" value="1"/>
</dbReference>
<keyword evidence="1" id="KW-0282">Flagellum</keyword>
<comment type="caution">
    <text evidence="1">The sequence shown here is derived from an EMBL/GenBank/DDBJ whole genome shotgun (WGS) entry which is preliminary data.</text>
</comment>
<keyword evidence="1" id="KW-0966">Cell projection</keyword>
<evidence type="ECO:0000313" key="1">
    <source>
        <dbReference type="EMBL" id="MFC4387403.1"/>
    </source>
</evidence>
<dbReference type="EMBL" id="JBHSDV010000001">
    <property type="protein sequence ID" value="MFC4387403.1"/>
    <property type="molecule type" value="Genomic_DNA"/>
</dbReference>
<dbReference type="RefSeq" id="WP_390197193.1">
    <property type="nucleotide sequence ID" value="NZ_JBHSDV010000001.1"/>
</dbReference>
<gene>
    <name evidence="1" type="ORF">ACFOZ1_06210</name>
</gene>
<dbReference type="Proteomes" id="UP001595880">
    <property type="component" value="Unassembled WGS sequence"/>
</dbReference>